<reference evidence="1 2" key="1">
    <citation type="submission" date="2016-10" db="EMBL/GenBank/DDBJ databases">
        <title>Comparative genomics uncovers the prolific and rare metabolic potential of the cyanobacterial genus Moorea.</title>
        <authorList>
            <person name="Leao T."/>
            <person name="Castelao G."/>
            <person name="Korobeynikov A."/>
            <person name="Monroe E.A."/>
            <person name="Podell S."/>
            <person name="Glukhov E."/>
            <person name="Allen E."/>
            <person name="Gerwick W.H."/>
            <person name="Gerwick L."/>
        </authorList>
    </citation>
    <scope>NUCLEOTIDE SEQUENCE [LARGE SCALE GENOMIC DNA]</scope>
    <source>
        <strain evidence="1 2">PNG5-198</strain>
    </source>
</reference>
<organism evidence="1 2">
    <name type="scientific">Moorena bouillonii PNG</name>
    <dbReference type="NCBI Taxonomy" id="568701"/>
    <lineage>
        <taxon>Bacteria</taxon>
        <taxon>Bacillati</taxon>
        <taxon>Cyanobacteriota</taxon>
        <taxon>Cyanophyceae</taxon>
        <taxon>Coleofasciculales</taxon>
        <taxon>Coleofasciculaceae</taxon>
        <taxon>Moorena</taxon>
    </lineage>
</organism>
<dbReference type="EMBL" id="MKZS01000001">
    <property type="protein sequence ID" value="OLT62374.1"/>
    <property type="molecule type" value="Genomic_DNA"/>
</dbReference>
<evidence type="ECO:0000313" key="2">
    <source>
        <dbReference type="Proteomes" id="UP000186657"/>
    </source>
</evidence>
<protein>
    <submittedName>
        <fullName evidence="1">Uncharacterized protein</fullName>
    </submittedName>
</protein>
<name>A0A1U7N8Y3_9CYAN</name>
<keyword evidence="2" id="KW-1185">Reference proteome</keyword>
<accession>A0A1U7N8Y3</accession>
<dbReference type="AlphaFoldDB" id="A0A1U7N8Y3"/>
<dbReference type="Proteomes" id="UP000186657">
    <property type="component" value="Unassembled WGS sequence"/>
</dbReference>
<evidence type="ECO:0000313" key="1">
    <source>
        <dbReference type="EMBL" id="OLT62374.1"/>
    </source>
</evidence>
<sequence length="103" mass="11545">MVIFGRGTGILPVSCLFSGVELASCQFHAYFRAWNWHLEQFHAYFRAWNWHLASFMLIFECGNGILPVSCLFLGGQDAHSTAIDSKTGKLAYSTGATRGEFNY</sequence>
<gene>
    <name evidence="1" type="ORF">BJP37_28475</name>
</gene>
<comment type="caution">
    <text evidence="1">The sequence shown here is derived from an EMBL/GenBank/DDBJ whole genome shotgun (WGS) entry which is preliminary data.</text>
</comment>
<proteinExistence type="predicted"/>